<sequence length="167" mass="18176">MKRLFANLQKIEDFILVATFTVMVLASFAQVVNRNIIHAGVSWLEELARYCMVYMALLATEAGLRDNTQISITAITDKIHGMTGRVVRIISKAVVAIFSGVCFFSSFTILKTQLSSGQVSPGLHLPMAIPYFALTLSFGIITVIQAAALVCLVMEKAAEDQGKEDAS</sequence>
<evidence type="ECO:0000313" key="12">
    <source>
        <dbReference type="EMBL" id="RHC56398.1"/>
    </source>
</evidence>
<dbReference type="InterPro" id="IPR007387">
    <property type="entry name" value="TRAP_DctQ"/>
</dbReference>
<keyword evidence="7 9" id="KW-0472">Membrane</keyword>
<protein>
    <submittedName>
        <fullName evidence="12">TRAP transporter small permease</fullName>
    </submittedName>
</protein>
<evidence type="ECO:0000256" key="7">
    <source>
        <dbReference type="ARBA" id="ARBA00023136"/>
    </source>
</evidence>
<proteinExistence type="inferred from homology"/>
<name>A0A414AWV8_9FIRM</name>
<dbReference type="RefSeq" id="WP_002568671.1">
    <property type="nucleotide sequence ID" value="NZ_CABKUK010000004.1"/>
</dbReference>
<reference evidence="13 14" key="1">
    <citation type="submission" date="2018-08" db="EMBL/GenBank/DDBJ databases">
        <title>A genome reference for cultivated species of the human gut microbiota.</title>
        <authorList>
            <person name="Zou Y."/>
            <person name="Xue W."/>
            <person name="Luo G."/>
        </authorList>
    </citation>
    <scope>NUCLEOTIDE SEQUENCE [LARGE SCALE GENOMIC DNA]</scope>
    <source>
        <strain evidence="11 14">AF14-18</strain>
        <strain evidence="12 13">AM35-14</strain>
    </source>
</reference>
<evidence type="ECO:0000256" key="9">
    <source>
        <dbReference type="SAM" id="Phobius"/>
    </source>
</evidence>
<keyword evidence="2" id="KW-0813">Transport</keyword>
<dbReference type="Pfam" id="PF04290">
    <property type="entry name" value="DctQ"/>
    <property type="match status" value="1"/>
</dbReference>
<gene>
    <name evidence="12" type="ORF">DW839_10725</name>
    <name evidence="11" type="ORF">DWW02_09035</name>
</gene>
<comment type="similarity">
    <text evidence="8">Belongs to the TRAP transporter small permease family.</text>
</comment>
<evidence type="ECO:0000256" key="2">
    <source>
        <dbReference type="ARBA" id="ARBA00022448"/>
    </source>
</evidence>
<evidence type="ECO:0000256" key="4">
    <source>
        <dbReference type="ARBA" id="ARBA00022519"/>
    </source>
</evidence>
<evidence type="ECO:0000256" key="3">
    <source>
        <dbReference type="ARBA" id="ARBA00022475"/>
    </source>
</evidence>
<dbReference type="KEGG" id="cbol:CGC65_22980"/>
<keyword evidence="6 9" id="KW-1133">Transmembrane helix</keyword>
<evidence type="ECO:0000256" key="8">
    <source>
        <dbReference type="ARBA" id="ARBA00038436"/>
    </source>
</evidence>
<dbReference type="Proteomes" id="UP000284543">
    <property type="component" value="Unassembled WGS sequence"/>
</dbReference>
<comment type="subcellular location">
    <subcellularLocation>
        <location evidence="1">Cell inner membrane</location>
        <topology evidence="1">Multi-pass membrane protein</topology>
    </subcellularLocation>
</comment>
<keyword evidence="3" id="KW-1003">Cell membrane</keyword>
<dbReference type="GO" id="GO:0015740">
    <property type="term" value="P:C4-dicarboxylate transport"/>
    <property type="evidence" value="ECO:0007669"/>
    <property type="project" value="TreeGrafter"/>
</dbReference>
<feature type="transmembrane region" description="Helical" evidence="9">
    <location>
        <begin position="12"/>
        <end position="32"/>
    </location>
</feature>
<evidence type="ECO:0000256" key="1">
    <source>
        <dbReference type="ARBA" id="ARBA00004429"/>
    </source>
</evidence>
<dbReference type="EMBL" id="QRZM01000003">
    <property type="protein sequence ID" value="RGV76698.1"/>
    <property type="molecule type" value="Genomic_DNA"/>
</dbReference>
<keyword evidence="4" id="KW-0997">Cell inner membrane</keyword>
<feature type="transmembrane region" description="Helical" evidence="9">
    <location>
        <begin position="129"/>
        <end position="153"/>
    </location>
</feature>
<comment type="caution">
    <text evidence="12">The sequence shown here is derived from an EMBL/GenBank/DDBJ whole genome shotgun (WGS) entry which is preliminary data.</text>
</comment>
<feature type="transmembrane region" description="Helical" evidence="9">
    <location>
        <begin position="86"/>
        <end position="109"/>
    </location>
</feature>
<feature type="domain" description="Tripartite ATP-independent periplasmic transporters DctQ component" evidence="10">
    <location>
        <begin position="23"/>
        <end position="153"/>
    </location>
</feature>
<evidence type="ECO:0000259" key="10">
    <source>
        <dbReference type="Pfam" id="PF04290"/>
    </source>
</evidence>
<dbReference type="PANTHER" id="PTHR35011">
    <property type="entry name" value="2,3-DIKETO-L-GULONATE TRAP TRANSPORTER SMALL PERMEASE PROTEIN YIAM"/>
    <property type="match status" value="1"/>
</dbReference>
<evidence type="ECO:0000256" key="6">
    <source>
        <dbReference type="ARBA" id="ARBA00022989"/>
    </source>
</evidence>
<evidence type="ECO:0000313" key="13">
    <source>
        <dbReference type="Proteomes" id="UP000283975"/>
    </source>
</evidence>
<accession>A0A414AWV8</accession>
<dbReference type="GO" id="GO:0005886">
    <property type="term" value="C:plasma membrane"/>
    <property type="evidence" value="ECO:0007669"/>
    <property type="project" value="UniProtKB-SubCell"/>
</dbReference>
<dbReference type="PANTHER" id="PTHR35011:SF2">
    <property type="entry name" value="2,3-DIKETO-L-GULONATE TRAP TRANSPORTER SMALL PERMEASE PROTEIN YIAM"/>
    <property type="match status" value="1"/>
</dbReference>
<dbReference type="GO" id="GO:0022857">
    <property type="term" value="F:transmembrane transporter activity"/>
    <property type="evidence" value="ECO:0007669"/>
    <property type="project" value="TreeGrafter"/>
</dbReference>
<dbReference type="EMBL" id="QSHZ01000009">
    <property type="protein sequence ID" value="RHC56398.1"/>
    <property type="molecule type" value="Genomic_DNA"/>
</dbReference>
<dbReference type="InterPro" id="IPR055348">
    <property type="entry name" value="DctQ"/>
</dbReference>
<organism evidence="12 13">
    <name type="scientific">Enterocloster bolteae</name>
    <dbReference type="NCBI Taxonomy" id="208479"/>
    <lineage>
        <taxon>Bacteria</taxon>
        <taxon>Bacillati</taxon>
        <taxon>Bacillota</taxon>
        <taxon>Clostridia</taxon>
        <taxon>Lachnospirales</taxon>
        <taxon>Lachnospiraceae</taxon>
        <taxon>Enterocloster</taxon>
    </lineage>
</organism>
<evidence type="ECO:0000256" key="5">
    <source>
        <dbReference type="ARBA" id="ARBA00022692"/>
    </source>
</evidence>
<evidence type="ECO:0000313" key="11">
    <source>
        <dbReference type="EMBL" id="RGV76698.1"/>
    </source>
</evidence>
<keyword evidence="5 9" id="KW-0812">Transmembrane</keyword>
<evidence type="ECO:0000313" key="14">
    <source>
        <dbReference type="Proteomes" id="UP000284543"/>
    </source>
</evidence>
<dbReference type="AlphaFoldDB" id="A0A414AWV8"/>
<dbReference type="Proteomes" id="UP000283975">
    <property type="component" value="Unassembled WGS sequence"/>
</dbReference>